<feature type="compositionally biased region" description="Basic and acidic residues" evidence="1">
    <location>
        <begin position="850"/>
        <end position="878"/>
    </location>
</feature>
<organism evidence="2 3">
    <name type="scientific">Ascaris lumbricoides</name>
    <name type="common">Giant roundworm</name>
    <dbReference type="NCBI Taxonomy" id="6252"/>
    <lineage>
        <taxon>Eukaryota</taxon>
        <taxon>Metazoa</taxon>
        <taxon>Ecdysozoa</taxon>
        <taxon>Nematoda</taxon>
        <taxon>Chromadorea</taxon>
        <taxon>Rhabditida</taxon>
        <taxon>Spirurina</taxon>
        <taxon>Ascaridomorpha</taxon>
        <taxon>Ascaridoidea</taxon>
        <taxon>Ascarididae</taxon>
        <taxon>Ascaris</taxon>
    </lineage>
</organism>
<feature type="region of interest" description="Disordered" evidence="1">
    <location>
        <begin position="767"/>
        <end position="923"/>
    </location>
</feature>
<evidence type="ECO:0000256" key="1">
    <source>
        <dbReference type="SAM" id="MobiDB-lite"/>
    </source>
</evidence>
<feature type="region of interest" description="Disordered" evidence="1">
    <location>
        <begin position="610"/>
        <end position="724"/>
    </location>
</feature>
<name>A0A9J2PF34_ASCLU</name>
<proteinExistence type="predicted"/>
<reference evidence="3" key="1">
    <citation type="submission" date="2023-03" db="UniProtKB">
        <authorList>
            <consortium name="WormBaseParasite"/>
        </authorList>
    </citation>
    <scope>IDENTIFICATION</scope>
</reference>
<accession>A0A9J2PF34</accession>
<evidence type="ECO:0000313" key="3">
    <source>
        <dbReference type="WBParaSite" id="ALUE_0000851701-mRNA-1"/>
    </source>
</evidence>
<feature type="compositionally biased region" description="Polar residues" evidence="1">
    <location>
        <begin position="610"/>
        <end position="621"/>
    </location>
</feature>
<feature type="compositionally biased region" description="Basic and acidic residues" evidence="1">
    <location>
        <begin position="896"/>
        <end position="923"/>
    </location>
</feature>
<sequence length="923" mass="101511">MDIPKETPETFEGQIGHTMKGKRPSDVIVYIFPQMSELTMESVKASFATTTTPIRPLSPTHDLEIGFVHFSCCQFNTGRVYSVIWNGEYQRAWFLKYHNDDKSEAEMVLFDVGEKTVVKKTEILNCPPDVASWDVFGVICPFFMPDAAEDFLAVVISMLGSECRCVPDGIICEPGMMPCVTGELSVECRPGEFVSLKQVEPTSTDNCNQSAAPVGRDQDSGMQLLSKLMTPVTAPPSRTSTPAPGSYFSQVGQQNPWTVKMEIFSGMAIVTSNAEEVEVAIVRLVGDPGTVTEAVGIIFFFVFISLSSSFNLSENDFGVGGELLEQAPPVSTSCFKEYEPSHFPTVVRVRFDREDPEAPRSQFWLLDPAILGAVEKILNEGIERYSRLESMAHLPLRAVIGLGCLARVTERVGRVVLRRGIVGGFSPQRNKYWVHLIDLGQFAWVRTLDMLQVSTLNKNDPVLTIPVAMFRCRFLQPTSVRLQDLIRGVDYHVTVLTRCMDGVFIVQIAPGEMPNAIPTDRESALERMRANNDMLRAVNDGLIENLMQNLSVMEQNLNRNRPIGPAPVLNDFPRFQSPWQPFPAFGVPCVTPLPIAVPVPVAAPLPPVTSSTHTYATTDPRATTGGFNAPAASITPNPLNLRIGWDEEASGEPQSDNGGTERIPASGGHDLRSNSPSRDAGAFRFRDGHWSGTGDAQHKRNFGAIGDRRPGANFRQRNNETSRFGGRDEDVLRFRRCDGGTQRWGGGDDESWRYRRNIDGASRFRQRNDEAPMKFMRPDGGGNAANFRRDRTTAGGSQTQFGFGGGSGYSSRFGSAQGDSKFDSGDFTLSGTGKSSSRTVHTVSSEWDLPPERAEKFAASEAERKAAKKPDSANKGEDGESSSRTVHTVSSEWDLPPERAEKFAASEAERKAAKKPDGKKDES</sequence>
<feature type="region of interest" description="Disordered" evidence="1">
    <location>
        <begin position="1"/>
        <end position="20"/>
    </location>
</feature>
<keyword evidence="2" id="KW-1185">Reference proteome</keyword>
<dbReference type="Proteomes" id="UP000036681">
    <property type="component" value="Unplaced"/>
</dbReference>
<dbReference type="WBParaSite" id="ALUE_0000851701-mRNA-1">
    <property type="protein sequence ID" value="ALUE_0000851701-mRNA-1"/>
    <property type="gene ID" value="ALUE_0000851701"/>
</dbReference>
<dbReference type="AlphaFoldDB" id="A0A9J2PF34"/>
<feature type="compositionally biased region" description="Polar residues" evidence="1">
    <location>
        <begin position="882"/>
        <end position="891"/>
    </location>
</feature>
<protein>
    <submittedName>
        <fullName evidence="3">Tudor domain-containing protein</fullName>
    </submittedName>
</protein>
<evidence type="ECO:0000313" key="2">
    <source>
        <dbReference type="Proteomes" id="UP000036681"/>
    </source>
</evidence>
<feature type="compositionally biased region" description="Polar residues" evidence="1">
    <location>
        <begin position="827"/>
        <end position="845"/>
    </location>
</feature>